<proteinExistence type="predicted"/>
<dbReference type="Proteomes" id="UP001597459">
    <property type="component" value="Unassembled WGS sequence"/>
</dbReference>
<dbReference type="InterPro" id="IPR029063">
    <property type="entry name" value="SAM-dependent_MTases_sf"/>
</dbReference>
<keyword evidence="2" id="KW-0808">Transferase</keyword>
<comment type="caution">
    <text evidence="2">The sequence shown here is derived from an EMBL/GenBank/DDBJ whole genome shotgun (WGS) entry which is preliminary data.</text>
</comment>
<keyword evidence="3" id="KW-1185">Reference proteome</keyword>
<reference evidence="3" key="1">
    <citation type="journal article" date="2019" name="Int. J. Syst. Evol. Microbiol.">
        <title>The Global Catalogue of Microorganisms (GCM) 10K type strain sequencing project: providing services to taxonomists for standard genome sequencing and annotation.</title>
        <authorList>
            <consortium name="The Broad Institute Genomics Platform"/>
            <consortium name="The Broad Institute Genome Sequencing Center for Infectious Disease"/>
            <person name="Wu L."/>
            <person name="Ma J."/>
        </authorList>
    </citation>
    <scope>NUCLEOTIDE SEQUENCE [LARGE SCALE GENOMIC DNA]</scope>
    <source>
        <strain evidence="3">KCTC 42423</strain>
    </source>
</reference>
<evidence type="ECO:0000259" key="1">
    <source>
        <dbReference type="Pfam" id="PF08241"/>
    </source>
</evidence>
<sequence length="223" mass="25879">MKTVQELSETEIKELAEQLSCPNGKKGIDIANLMNETNISMTLQTANALKIADYDIILEIGHGNCEHLSRLFDIKQTIKYNGLEISELMREEAIHINQFFIKENGATFTLYNGEQIPFQDHYFDKIMTVNTIYFWRNPTTFLNELYRVLKGNGRVNITYAHKDFMEKLPFTKYGFTLYDDEKIVELIRKSPFKIEKKTTFTETITSKTGTAVERFFSVVSLIK</sequence>
<dbReference type="SUPFAM" id="SSF53335">
    <property type="entry name" value="S-adenosyl-L-methionine-dependent methyltransferases"/>
    <property type="match status" value="1"/>
</dbReference>
<dbReference type="GO" id="GO:0032259">
    <property type="term" value="P:methylation"/>
    <property type="evidence" value="ECO:0007669"/>
    <property type="project" value="UniProtKB-KW"/>
</dbReference>
<dbReference type="EMBL" id="JBHULX010000039">
    <property type="protein sequence ID" value="MFD2593135.1"/>
    <property type="molecule type" value="Genomic_DNA"/>
</dbReference>
<dbReference type="InterPro" id="IPR013216">
    <property type="entry name" value="Methyltransf_11"/>
</dbReference>
<dbReference type="Pfam" id="PF08241">
    <property type="entry name" value="Methyltransf_11"/>
    <property type="match status" value="1"/>
</dbReference>
<gene>
    <name evidence="2" type="ORF">ACFSTE_20015</name>
</gene>
<organism evidence="2 3">
    <name type="scientific">Aquimarina hainanensis</name>
    <dbReference type="NCBI Taxonomy" id="1578017"/>
    <lineage>
        <taxon>Bacteria</taxon>
        <taxon>Pseudomonadati</taxon>
        <taxon>Bacteroidota</taxon>
        <taxon>Flavobacteriia</taxon>
        <taxon>Flavobacteriales</taxon>
        <taxon>Flavobacteriaceae</taxon>
        <taxon>Aquimarina</taxon>
    </lineage>
</organism>
<dbReference type="RefSeq" id="WP_254884024.1">
    <property type="nucleotide sequence ID" value="NZ_JBHSJV010000001.1"/>
</dbReference>
<protein>
    <submittedName>
        <fullName evidence="2">Class I SAM-dependent methyltransferase</fullName>
        <ecNumber evidence="2">2.1.1.-</ecNumber>
    </submittedName>
</protein>
<dbReference type="Gene3D" id="3.40.50.150">
    <property type="entry name" value="Vaccinia Virus protein VP39"/>
    <property type="match status" value="1"/>
</dbReference>
<dbReference type="EC" id="2.1.1.-" evidence="2"/>
<evidence type="ECO:0000313" key="2">
    <source>
        <dbReference type="EMBL" id="MFD2593135.1"/>
    </source>
</evidence>
<dbReference type="GO" id="GO:0008168">
    <property type="term" value="F:methyltransferase activity"/>
    <property type="evidence" value="ECO:0007669"/>
    <property type="project" value="UniProtKB-KW"/>
</dbReference>
<evidence type="ECO:0000313" key="3">
    <source>
        <dbReference type="Proteomes" id="UP001597459"/>
    </source>
</evidence>
<accession>A0ABW5NC06</accession>
<name>A0ABW5NC06_9FLAO</name>
<feature type="domain" description="Methyltransferase type 11" evidence="1">
    <location>
        <begin position="58"/>
        <end position="155"/>
    </location>
</feature>
<keyword evidence="2" id="KW-0489">Methyltransferase</keyword>